<dbReference type="EMBL" id="FR695864">
    <property type="protein sequence ID" value="CBX26922.1"/>
    <property type="molecule type" value="Genomic_DNA"/>
</dbReference>
<evidence type="ECO:0000313" key="1">
    <source>
        <dbReference type="EMBL" id="CBX26922.1"/>
    </source>
</evidence>
<gene>
    <name evidence="1" type="ORF">N47_A09510</name>
</gene>
<dbReference type="AlphaFoldDB" id="E1Y8M8"/>
<organism evidence="1">
    <name type="scientific">uncultured Desulfobacterium sp</name>
    <dbReference type="NCBI Taxonomy" id="201089"/>
    <lineage>
        <taxon>Bacteria</taxon>
        <taxon>Pseudomonadati</taxon>
        <taxon>Thermodesulfobacteriota</taxon>
        <taxon>Desulfobacteria</taxon>
        <taxon>Desulfobacterales</taxon>
        <taxon>Desulfobacteriaceae</taxon>
        <taxon>Desulfobacterium</taxon>
        <taxon>environmental samples</taxon>
    </lineage>
</organism>
<sequence length="70" mass="8220">MRTNIDINDELLEEAFSVSKMRSKKDLIHEALLEYIKLKKRKDLTELAGTIEFYEGYNHKDLRKTGNDSC</sequence>
<protein>
    <recommendedName>
        <fullName evidence="2">Type II toxin-antitoxin system VapB family antitoxin</fullName>
    </recommendedName>
</protein>
<dbReference type="InterPro" id="IPR019239">
    <property type="entry name" value="VapB_antitoxin"/>
</dbReference>
<name>E1Y8M8_9BACT</name>
<dbReference type="Pfam" id="PF09957">
    <property type="entry name" value="VapB_antitoxin"/>
    <property type="match status" value="1"/>
</dbReference>
<reference evidence="1" key="1">
    <citation type="journal article" date="2011" name="Environ. Microbiol.">
        <title>Genomic insights into the metabolic potential of the polycyclic aromatic hydrocarbon degrading sulfate-reducing Deltaproteobacterium N47.</title>
        <authorList>
            <person name="Bergmann F."/>
            <person name="Selesi D."/>
            <person name="Weinmaier T."/>
            <person name="Tischler P."/>
            <person name="Rattei T."/>
            <person name="Meckenstock R.U."/>
        </authorList>
    </citation>
    <scope>NUCLEOTIDE SEQUENCE</scope>
</reference>
<proteinExistence type="predicted"/>
<accession>E1Y8M8</accession>
<evidence type="ECO:0008006" key="2">
    <source>
        <dbReference type="Google" id="ProtNLM"/>
    </source>
</evidence>